<dbReference type="CDD" id="cd02966">
    <property type="entry name" value="TlpA_like_family"/>
    <property type="match status" value="1"/>
</dbReference>
<dbReference type="InterPro" id="IPR050553">
    <property type="entry name" value="Thioredoxin_ResA/DsbE_sf"/>
</dbReference>
<keyword evidence="8" id="KW-1185">Reference proteome</keyword>
<keyword evidence="2" id="KW-0201">Cytochrome c-type biogenesis</keyword>
<name>A0A9Y2I9V7_9PSEU</name>
<dbReference type="AlphaFoldDB" id="A0A9Y2I9V7"/>
<dbReference type="Pfam" id="PF08534">
    <property type="entry name" value="Redoxin"/>
    <property type="match status" value="1"/>
</dbReference>
<dbReference type="PANTHER" id="PTHR42852:SF6">
    <property type="entry name" value="THIOL:DISULFIDE INTERCHANGE PROTEIN DSBE"/>
    <property type="match status" value="1"/>
</dbReference>
<dbReference type="Proteomes" id="UP001236014">
    <property type="component" value="Chromosome"/>
</dbReference>
<evidence type="ECO:0000256" key="3">
    <source>
        <dbReference type="ARBA" id="ARBA00022968"/>
    </source>
</evidence>
<dbReference type="GO" id="GO:0030313">
    <property type="term" value="C:cell envelope"/>
    <property type="evidence" value="ECO:0007669"/>
    <property type="project" value="UniProtKB-SubCell"/>
</dbReference>
<comment type="subcellular location">
    <subcellularLocation>
        <location evidence="1">Cell envelope</location>
    </subcellularLocation>
</comment>
<dbReference type="InterPro" id="IPR013740">
    <property type="entry name" value="Redoxin"/>
</dbReference>
<evidence type="ECO:0000313" key="7">
    <source>
        <dbReference type="EMBL" id="WIX75989.1"/>
    </source>
</evidence>
<evidence type="ECO:0000259" key="6">
    <source>
        <dbReference type="PROSITE" id="PS51352"/>
    </source>
</evidence>
<proteinExistence type="predicted"/>
<dbReference type="KEGG" id="acab:QRX50_31515"/>
<keyword evidence="3" id="KW-0812">Transmembrane</keyword>
<reference evidence="7 8" key="1">
    <citation type="submission" date="2023-06" db="EMBL/GenBank/DDBJ databases">
        <authorList>
            <person name="Oyuntsetseg B."/>
            <person name="Kim S.B."/>
        </authorList>
    </citation>
    <scope>NUCLEOTIDE SEQUENCE [LARGE SCALE GENOMIC DNA]</scope>
    <source>
        <strain evidence="7 8">2-15</strain>
    </source>
</reference>
<sequence>MSTITKVALTVGLLVIATIIAVLPRKASTDEGAGSTENLSALRAATSLAECPSGDGQDVHKLEGVLTTCLGDGSRVELGQAIAGRDTLINVWAPWCQPCKTELPVLAKYATEQHSVQVLLVEVAGSEADGLALLQGLGVHLPSVFDGEGATGPVREKLAVALLPSSYLVTADGRVRYIHNPPVFPNSDAIRAAIDHIR</sequence>
<dbReference type="InterPro" id="IPR013766">
    <property type="entry name" value="Thioredoxin_domain"/>
</dbReference>
<dbReference type="PANTHER" id="PTHR42852">
    <property type="entry name" value="THIOL:DISULFIDE INTERCHANGE PROTEIN DSBE"/>
    <property type="match status" value="1"/>
</dbReference>
<feature type="domain" description="Thioredoxin" evidence="6">
    <location>
        <begin position="39"/>
        <end position="198"/>
    </location>
</feature>
<evidence type="ECO:0000313" key="8">
    <source>
        <dbReference type="Proteomes" id="UP001236014"/>
    </source>
</evidence>
<dbReference type="InterPro" id="IPR036249">
    <property type="entry name" value="Thioredoxin-like_sf"/>
</dbReference>
<protein>
    <submittedName>
        <fullName evidence="7">TlpA disulfide reductase family protein</fullName>
    </submittedName>
</protein>
<dbReference type="RefSeq" id="WP_285966751.1">
    <property type="nucleotide sequence ID" value="NZ_CP127294.1"/>
</dbReference>
<dbReference type="SUPFAM" id="SSF52833">
    <property type="entry name" value="Thioredoxin-like"/>
    <property type="match status" value="1"/>
</dbReference>
<keyword evidence="5" id="KW-0676">Redox-active center</keyword>
<evidence type="ECO:0000256" key="1">
    <source>
        <dbReference type="ARBA" id="ARBA00004196"/>
    </source>
</evidence>
<gene>
    <name evidence="7" type="ORF">QRX50_31515</name>
</gene>
<evidence type="ECO:0000256" key="2">
    <source>
        <dbReference type="ARBA" id="ARBA00022748"/>
    </source>
</evidence>
<dbReference type="GO" id="GO:0017004">
    <property type="term" value="P:cytochrome complex assembly"/>
    <property type="evidence" value="ECO:0007669"/>
    <property type="project" value="UniProtKB-KW"/>
</dbReference>
<evidence type="ECO:0000256" key="4">
    <source>
        <dbReference type="ARBA" id="ARBA00023157"/>
    </source>
</evidence>
<organism evidence="7 8">
    <name type="scientific">Amycolatopsis carbonis</name>
    <dbReference type="NCBI Taxonomy" id="715471"/>
    <lineage>
        <taxon>Bacteria</taxon>
        <taxon>Bacillati</taxon>
        <taxon>Actinomycetota</taxon>
        <taxon>Actinomycetes</taxon>
        <taxon>Pseudonocardiales</taxon>
        <taxon>Pseudonocardiaceae</taxon>
        <taxon>Amycolatopsis</taxon>
    </lineage>
</organism>
<accession>A0A9Y2I9V7</accession>
<dbReference type="EMBL" id="CP127294">
    <property type="protein sequence ID" value="WIX75989.1"/>
    <property type="molecule type" value="Genomic_DNA"/>
</dbReference>
<keyword evidence="4" id="KW-1015">Disulfide bond</keyword>
<dbReference type="PROSITE" id="PS51352">
    <property type="entry name" value="THIOREDOXIN_2"/>
    <property type="match status" value="1"/>
</dbReference>
<dbReference type="Gene3D" id="3.40.30.10">
    <property type="entry name" value="Glutaredoxin"/>
    <property type="match status" value="1"/>
</dbReference>
<keyword evidence="3" id="KW-0735">Signal-anchor</keyword>
<evidence type="ECO:0000256" key="5">
    <source>
        <dbReference type="ARBA" id="ARBA00023284"/>
    </source>
</evidence>
<dbReference type="GO" id="GO:0016491">
    <property type="term" value="F:oxidoreductase activity"/>
    <property type="evidence" value="ECO:0007669"/>
    <property type="project" value="InterPro"/>
</dbReference>